<evidence type="ECO:0000256" key="11">
    <source>
        <dbReference type="ARBA" id="ARBA00023157"/>
    </source>
</evidence>
<dbReference type="EMBL" id="OU896710">
    <property type="protein sequence ID" value="CAG9820416.1"/>
    <property type="molecule type" value="Genomic_DNA"/>
</dbReference>
<dbReference type="AlphaFoldDB" id="A0A9N9SEU7"/>
<evidence type="ECO:0000256" key="3">
    <source>
        <dbReference type="ARBA" id="ARBA00022475"/>
    </source>
</evidence>
<evidence type="ECO:0000256" key="10">
    <source>
        <dbReference type="ARBA" id="ARBA00023136"/>
    </source>
</evidence>
<proteinExistence type="predicted"/>
<dbReference type="Proteomes" id="UP001153737">
    <property type="component" value="Chromosome 4"/>
</dbReference>
<comment type="subcellular location">
    <subcellularLocation>
        <location evidence="1">Cell membrane</location>
        <topology evidence="1">Single-pass membrane protein</topology>
    </subcellularLocation>
</comment>
<dbReference type="PANTHER" id="PTHR46473:SF10">
    <property type="entry name" value="LD45603P-RELATED"/>
    <property type="match status" value="1"/>
</dbReference>
<protein>
    <submittedName>
        <fullName evidence="14">Uncharacterized protein</fullName>
    </submittedName>
</protein>
<dbReference type="SUPFAM" id="SSF52058">
    <property type="entry name" value="L domain-like"/>
    <property type="match status" value="1"/>
</dbReference>
<reference evidence="14" key="1">
    <citation type="submission" date="2022-01" db="EMBL/GenBank/DDBJ databases">
        <authorList>
            <person name="King R."/>
        </authorList>
    </citation>
    <scope>NUCLEOTIDE SEQUENCE</scope>
</reference>
<dbReference type="PANTHER" id="PTHR46473">
    <property type="entry name" value="GH08155P"/>
    <property type="match status" value="1"/>
</dbReference>
<organism evidence="14 15">
    <name type="scientific">Phaedon cochleariae</name>
    <name type="common">Mustard beetle</name>
    <dbReference type="NCBI Taxonomy" id="80249"/>
    <lineage>
        <taxon>Eukaryota</taxon>
        <taxon>Metazoa</taxon>
        <taxon>Ecdysozoa</taxon>
        <taxon>Arthropoda</taxon>
        <taxon>Hexapoda</taxon>
        <taxon>Insecta</taxon>
        <taxon>Pterygota</taxon>
        <taxon>Neoptera</taxon>
        <taxon>Endopterygota</taxon>
        <taxon>Coleoptera</taxon>
        <taxon>Polyphaga</taxon>
        <taxon>Cucujiformia</taxon>
        <taxon>Chrysomeloidea</taxon>
        <taxon>Chrysomelidae</taxon>
        <taxon>Chrysomelinae</taxon>
        <taxon>Chrysomelini</taxon>
        <taxon>Phaedon</taxon>
    </lineage>
</organism>
<evidence type="ECO:0000256" key="2">
    <source>
        <dbReference type="ARBA" id="ARBA00022448"/>
    </source>
</evidence>
<keyword evidence="10" id="KW-0472">Membrane</keyword>
<feature type="chain" id="PRO_5040109903" evidence="13">
    <location>
        <begin position="30"/>
        <end position="372"/>
    </location>
</feature>
<feature type="signal peptide" evidence="13">
    <location>
        <begin position="1"/>
        <end position="29"/>
    </location>
</feature>
<evidence type="ECO:0000256" key="9">
    <source>
        <dbReference type="ARBA" id="ARBA00023065"/>
    </source>
</evidence>
<evidence type="ECO:0000256" key="1">
    <source>
        <dbReference type="ARBA" id="ARBA00004162"/>
    </source>
</evidence>
<evidence type="ECO:0000256" key="8">
    <source>
        <dbReference type="ARBA" id="ARBA00022989"/>
    </source>
</evidence>
<dbReference type="InterPro" id="IPR032675">
    <property type="entry name" value="LRR_dom_sf"/>
</dbReference>
<name>A0A9N9SEU7_PHACE</name>
<keyword evidence="4" id="KW-0433">Leucine-rich repeat</keyword>
<keyword evidence="7" id="KW-0677">Repeat</keyword>
<dbReference type="SMART" id="SM00369">
    <property type="entry name" value="LRR_TYP"/>
    <property type="match status" value="7"/>
</dbReference>
<keyword evidence="5" id="KW-0812">Transmembrane</keyword>
<keyword evidence="3" id="KW-1003">Cell membrane</keyword>
<dbReference type="Pfam" id="PF13855">
    <property type="entry name" value="LRR_8"/>
    <property type="match status" value="2"/>
</dbReference>
<evidence type="ECO:0000256" key="7">
    <source>
        <dbReference type="ARBA" id="ARBA00022737"/>
    </source>
</evidence>
<sequence>MPQVKPLDMIRLTLLASIFFAQQLPTIHSTELNNCEYLRNITVSVAWGPLNFRKQYNKLTGCLGPEKFDEEINHLIIDGYPDQTIQRLGVDSIRKLDKLQTLSITGIELEVLEPEAFKDLPGLKKVAIRDTQLREIPEDVFNLVPSLEALDLMYNKIDTIEGRAFSNLTSIVSLALSHNALSIWNREWFKNNKKLGYIDVSYNEIHTIPRRAFESLPSLKIINFQHNEIVRIQPHAFLNVKRLEYLFLNHNKLKVIQETAFPTKIHIVNLSIEHNYLNYLPAELLKMITVGNIYLEPNPWKCLCLKSIHFWIYLTNAVVRKKWSECISNFSPICAVPQDRSLTCQEKVDNELTQRYLEYLDNLIKPLSERCH</sequence>
<dbReference type="Gene3D" id="3.80.10.10">
    <property type="entry name" value="Ribonuclease Inhibitor"/>
    <property type="match status" value="1"/>
</dbReference>
<reference evidence="14" key="2">
    <citation type="submission" date="2022-10" db="EMBL/GenBank/DDBJ databases">
        <authorList>
            <consortium name="ENA_rothamsted_submissions"/>
            <consortium name="culmorum"/>
            <person name="King R."/>
        </authorList>
    </citation>
    <scope>NUCLEOTIDE SEQUENCE</scope>
</reference>
<keyword evidence="8" id="KW-1133">Transmembrane helix</keyword>
<dbReference type="GO" id="GO:0005886">
    <property type="term" value="C:plasma membrane"/>
    <property type="evidence" value="ECO:0007669"/>
    <property type="project" value="UniProtKB-SubCell"/>
</dbReference>
<dbReference type="InterPro" id="IPR001611">
    <property type="entry name" value="Leu-rich_rpt"/>
</dbReference>
<evidence type="ECO:0000256" key="13">
    <source>
        <dbReference type="SAM" id="SignalP"/>
    </source>
</evidence>
<dbReference type="GO" id="GO:0034220">
    <property type="term" value="P:monoatomic ion transmembrane transport"/>
    <property type="evidence" value="ECO:0007669"/>
    <property type="project" value="UniProtKB-KW"/>
</dbReference>
<gene>
    <name evidence="14" type="ORF">PHAECO_LOCUS8566</name>
</gene>
<evidence type="ECO:0000256" key="5">
    <source>
        <dbReference type="ARBA" id="ARBA00022692"/>
    </source>
</evidence>
<dbReference type="OrthoDB" id="676979at2759"/>
<keyword evidence="15" id="KW-1185">Reference proteome</keyword>
<keyword evidence="2" id="KW-0813">Transport</keyword>
<evidence type="ECO:0000256" key="12">
    <source>
        <dbReference type="ARBA" id="ARBA00023303"/>
    </source>
</evidence>
<keyword evidence="6 13" id="KW-0732">Signal</keyword>
<keyword evidence="11" id="KW-1015">Disulfide bond</keyword>
<keyword evidence="9" id="KW-0406">Ion transport</keyword>
<dbReference type="InterPro" id="IPR003591">
    <property type="entry name" value="Leu-rich_rpt_typical-subtyp"/>
</dbReference>
<evidence type="ECO:0000256" key="6">
    <source>
        <dbReference type="ARBA" id="ARBA00022729"/>
    </source>
</evidence>
<accession>A0A9N9SEU7</accession>
<evidence type="ECO:0000256" key="4">
    <source>
        <dbReference type="ARBA" id="ARBA00022614"/>
    </source>
</evidence>
<evidence type="ECO:0000313" key="15">
    <source>
        <dbReference type="Proteomes" id="UP001153737"/>
    </source>
</evidence>
<evidence type="ECO:0000313" key="14">
    <source>
        <dbReference type="EMBL" id="CAG9820416.1"/>
    </source>
</evidence>
<dbReference type="PROSITE" id="PS51450">
    <property type="entry name" value="LRR"/>
    <property type="match status" value="1"/>
</dbReference>
<keyword evidence="12" id="KW-0407">Ion channel</keyword>
<dbReference type="InterPro" id="IPR051432">
    <property type="entry name" value="KCNMA1_auxiliary"/>
</dbReference>